<feature type="domain" description="DUF4180" evidence="1">
    <location>
        <begin position="9"/>
        <end position="118"/>
    </location>
</feature>
<dbReference type="InterPro" id="IPR025438">
    <property type="entry name" value="DUF4180"/>
</dbReference>
<dbReference type="STRING" id="1121322.SAMN02745136_01721"/>
<evidence type="ECO:0000259" key="1">
    <source>
        <dbReference type="Pfam" id="PF13788"/>
    </source>
</evidence>
<keyword evidence="3" id="KW-1185">Reference proteome</keyword>
<gene>
    <name evidence="2" type="ORF">SAMN02745136_01721</name>
</gene>
<dbReference type="OrthoDB" id="8595425at2"/>
<accession>A0A1M6PT77</accession>
<sequence>MNVKTIERNGTLIAFVQSDEVIISDAQSALDFVMSINYETGCNHIAINKQTITEDFFKLSNCLAGEILQKFVNYNVKFAIIGDFSHYQSKPLRDLIYESNHGKDIYFVPTEEEAFDKLASV</sequence>
<reference evidence="2 3" key="1">
    <citation type="submission" date="2016-11" db="EMBL/GenBank/DDBJ databases">
        <authorList>
            <person name="Jaros S."/>
            <person name="Januszkiewicz K."/>
            <person name="Wedrychowicz H."/>
        </authorList>
    </citation>
    <scope>NUCLEOTIDE SEQUENCE [LARGE SCALE GENOMIC DNA]</scope>
    <source>
        <strain evidence="2 3">DSM 15929</strain>
    </source>
</reference>
<dbReference type="Pfam" id="PF13788">
    <property type="entry name" value="DUF4180"/>
    <property type="match status" value="1"/>
</dbReference>
<protein>
    <recommendedName>
        <fullName evidence="1">DUF4180 domain-containing protein</fullName>
    </recommendedName>
</protein>
<dbReference type="AlphaFoldDB" id="A0A1M6PT77"/>
<proteinExistence type="predicted"/>
<dbReference type="RefSeq" id="WP_073274834.1">
    <property type="nucleotide sequence ID" value="NZ_FRAC01000009.1"/>
</dbReference>
<evidence type="ECO:0000313" key="3">
    <source>
        <dbReference type="Proteomes" id="UP000184386"/>
    </source>
</evidence>
<organism evidence="2 3">
    <name type="scientific">Anaerocolumna jejuensis DSM 15929</name>
    <dbReference type="NCBI Taxonomy" id="1121322"/>
    <lineage>
        <taxon>Bacteria</taxon>
        <taxon>Bacillati</taxon>
        <taxon>Bacillota</taxon>
        <taxon>Clostridia</taxon>
        <taxon>Lachnospirales</taxon>
        <taxon>Lachnospiraceae</taxon>
        <taxon>Anaerocolumna</taxon>
    </lineage>
</organism>
<evidence type="ECO:0000313" key="2">
    <source>
        <dbReference type="EMBL" id="SHK11115.1"/>
    </source>
</evidence>
<name>A0A1M6PT77_9FIRM</name>
<dbReference type="EMBL" id="FRAC01000009">
    <property type="protein sequence ID" value="SHK11115.1"/>
    <property type="molecule type" value="Genomic_DNA"/>
</dbReference>
<dbReference type="Proteomes" id="UP000184386">
    <property type="component" value="Unassembled WGS sequence"/>
</dbReference>